<dbReference type="Proteomes" id="UP000827872">
    <property type="component" value="Linkage Group LG16"/>
</dbReference>
<accession>A0ACB8EDL1</accession>
<keyword evidence="2" id="KW-1185">Reference proteome</keyword>
<reference evidence="1" key="1">
    <citation type="submission" date="2021-08" db="EMBL/GenBank/DDBJ databases">
        <title>The first chromosome-level gecko genome reveals the dynamic sex chromosomes of Neotropical dwarf geckos (Sphaerodactylidae: Sphaerodactylus).</title>
        <authorList>
            <person name="Pinto B.J."/>
            <person name="Keating S.E."/>
            <person name="Gamble T."/>
        </authorList>
    </citation>
    <scope>NUCLEOTIDE SEQUENCE</scope>
    <source>
        <strain evidence="1">TG3544</strain>
    </source>
</reference>
<dbReference type="EMBL" id="CM037629">
    <property type="protein sequence ID" value="KAH7990564.1"/>
    <property type="molecule type" value="Genomic_DNA"/>
</dbReference>
<evidence type="ECO:0000313" key="1">
    <source>
        <dbReference type="EMBL" id="KAH7990564.1"/>
    </source>
</evidence>
<name>A0ACB8EDL1_9SAUR</name>
<gene>
    <name evidence="1" type="primary">NOL9</name>
    <name evidence="1" type="ORF">K3G42_008565</name>
</gene>
<comment type="caution">
    <text evidence="1">The sequence shown here is derived from an EMBL/GenBank/DDBJ whole genome shotgun (WGS) entry which is preliminary data.</text>
</comment>
<protein>
    <submittedName>
        <fullName evidence="1">Polynucleotide 5'-hydroxyl-kinase nol9</fullName>
    </submittedName>
</protein>
<sequence>MSFCSSEEDEGCPVILVCGPKSVGKSTFNRYLINLLLNCLPCIEFLECDLGQTEFTPPGCISLINVMEPSLGPPFTHLRTPRKMVYFGETSCEQETERYLDTLKYVFSAYERDVPLVINTMGWVKV</sequence>
<organism evidence="1 2">
    <name type="scientific">Sphaerodactylus townsendi</name>
    <dbReference type="NCBI Taxonomy" id="933632"/>
    <lineage>
        <taxon>Eukaryota</taxon>
        <taxon>Metazoa</taxon>
        <taxon>Chordata</taxon>
        <taxon>Craniata</taxon>
        <taxon>Vertebrata</taxon>
        <taxon>Euteleostomi</taxon>
        <taxon>Lepidosauria</taxon>
        <taxon>Squamata</taxon>
        <taxon>Bifurcata</taxon>
        <taxon>Gekkota</taxon>
        <taxon>Sphaerodactylidae</taxon>
        <taxon>Sphaerodactylus</taxon>
    </lineage>
</organism>
<proteinExistence type="predicted"/>
<evidence type="ECO:0000313" key="2">
    <source>
        <dbReference type="Proteomes" id="UP000827872"/>
    </source>
</evidence>